<comment type="caution">
    <text evidence="2">The sequence shown here is derived from an EMBL/GenBank/DDBJ whole genome shotgun (WGS) entry which is preliminary data.</text>
</comment>
<dbReference type="EMBL" id="BMPE01000022">
    <property type="protein sequence ID" value="GGL16371.1"/>
    <property type="molecule type" value="Genomic_DNA"/>
</dbReference>
<evidence type="ECO:0000256" key="1">
    <source>
        <dbReference type="SAM" id="MobiDB-lite"/>
    </source>
</evidence>
<evidence type="ECO:0000313" key="2">
    <source>
        <dbReference type="EMBL" id="GGL16371.1"/>
    </source>
</evidence>
<reference evidence="3" key="1">
    <citation type="journal article" date="2019" name="Int. J. Syst. Evol. Microbiol.">
        <title>The Global Catalogue of Microorganisms (GCM) 10K type strain sequencing project: providing services to taxonomists for standard genome sequencing and annotation.</title>
        <authorList>
            <consortium name="The Broad Institute Genomics Platform"/>
            <consortium name="The Broad Institute Genome Sequencing Center for Infectious Disease"/>
            <person name="Wu L."/>
            <person name="Ma J."/>
        </authorList>
    </citation>
    <scope>NUCLEOTIDE SEQUENCE [LARGE SCALE GENOMIC DNA]</scope>
    <source>
        <strain evidence="3">JCM 19173</strain>
    </source>
</reference>
<feature type="region of interest" description="Disordered" evidence="1">
    <location>
        <begin position="1"/>
        <end position="75"/>
    </location>
</feature>
<keyword evidence="3" id="KW-1185">Reference proteome</keyword>
<dbReference type="Proteomes" id="UP000604341">
    <property type="component" value="Unassembled WGS sequence"/>
</dbReference>
<gene>
    <name evidence="2" type="ORF">GCM10010844_39080</name>
</gene>
<organism evidence="2 3">
    <name type="scientific">Deinococcus radiotolerans</name>
    <dbReference type="NCBI Taxonomy" id="1309407"/>
    <lineage>
        <taxon>Bacteria</taxon>
        <taxon>Thermotogati</taxon>
        <taxon>Deinococcota</taxon>
        <taxon>Deinococci</taxon>
        <taxon>Deinococcales</taxon>
        <taxon>Deinococcaceae</taxon>
        <taxon>Deinococcus</taxon>
    </lineage>
</organism>
<proteinExistence type="predicted"/>
<sequence length="75" mass="8115">MTQGHPEEERRGAAEARAVAISQSPRQGNAPSRPFPQGHECGFRNRLNLSRRSGWATGPQDHARGPSTFGGTFVS</sequence>
<accession>A0ABQ2FQD9</accession>
<feature type="compositionally biased region" description="Basic and acidic residues" evidence="1">
    <location>
        <begin position="1"/>
        <end position="14"/>
    </location>
</feature>
<feature type="compositionally biased region" description="Polar residues" evidence="1">
    <location>
        <begin position="21"/>
        <end position="30"/>
    </location>
</feature>
<protein>
    <submittedName>
        <fullName evidence="2">Uncharacterized protein</fullName>
    </submittedName>
</protein>
<evidence type="ECO:0000313" key="3">
    <source>
        <dbReference type="Proteomes" id="UP000604341"/>
    </source>
</evidence>
<name>A0ABQ2FQD9_9DEIO</name>